<keyword evidence="4" id="KW-0460">Magnesium</keyword>
<dbReference type="PROSITE" id="PS00792">
    <property type="entry name" value="DHPS_1"/>
    <property type="match status" value="1"/>
</dbReference>
<evidence type="ECO:0000313" key="6">
    <source>
        <dbReference type="EMBL" id="RZS40723.1"/>
    </source>
</evidence>
<dbReference type="GO" id="GO:0046872">
    <property type="term" value="F:metal ion binding"/>
    <property type="evidence" value="ECO:0007669"/>
    <property type="project" value="UniProtKB-KW"/>
</dbReference>
<dbReference type="PROSITE" id="PS50972">
    <property type="entry name" value="PTERIN_BINDING"/>
    <property type="match status" value="1"/>
</dbReference>
<comment type="cofactor">
    <cofactor evidence="4">
        <name>Mg(2+)</name>
        <dbReference type="ChEBI" id="CHEBI:18420"/>
    </cofactor>
</comment>
<protein>
    <recommendedName>
        <fullName evidence="4">Dihydropteroate synthase</fullName>
        <shortName evidence="4">DHPS</shortName>
        <ecNumber evidence="4">2.5.1.15</ecNumber>
    </recommendedName>
    <alternativeName>
        <fullName evidence="4">Dihydropteroate pyrophosphorylase</fullName>
    </alternativeName>
</protein>
<dbReference type="InterPro" id="IPR011005">
    <property type="entry name" value="Dihydropteroate_synth-like_sf"/>
</dbReference>
<evidence type="ECO:0000256" key="4">
    <source>
        <dbReference type="RuleBase" id="RU361205"/>
    </source>
</evidence>
<dbReference type="UniPathway" id="UPA00077">
    <property type="reaction ID" value="UER00156"/>
</dbReference>
<dbReference type="InterPro" id="IPR045031">
    <property type="entry name" value="DHP_synth-like"/>
</dbReference>
<feature type="domain" description="Pterin-binding" evidence="5">
    <location>
        <begin position="28"/>
        <end position="283"/>
    </location>
</feature>
<accession>A0A4V2ETD8</accession>
<dbReference type="GO" id="GO:0046654">
    <property type="term" value="P:tetrahydrofolate biosynthetic process"/>
    <property type="evidence" value="ECO:0007669"/>
    <property type="project" value="UniProtKB-UniPathway"/>
</dbReference>
<evidence type="ECO:0000313" key="7">
    <source>
        <dbReference type="Proteomes" id="UP000294257"/>
    </source>
</evidence>
<dbReference type="SUPFAM" id="SSF51717">
    <property type="entry name" value="Dihydropteroate synthetase-like"/>
    <property type="match status" value="1"/>
</dbReference>
<keyword evidence="4" id="KW-0289">Folate biosynthesis</keyword>
<comment type="similarity">
    <text evidence="1 4">Belongs to the DHPS family.</text>
</comment>
<dbReference type="PANTHER" id="PTHR20941:SF8">
    <property type="entry name" value="INACTIVE DIHYDROPTEROATE SYNTHASE 2"/>
    <property type="match status" value="1"/>
</dbReference>
<name>A0A4V2ETD8_9PSEU</name>
<proteinExistence type="inferred from homology"/>
<organism evidence="6 7">
    <name type="scientific">Herbihabitans rhizosphaerae</name>
    <dbReference type="NCBI Taxonomy" id="1872711"/>
    <lineage>
        <taxon>Bacteria</taxon>
        <taxon>Bacillati</taxon>
        <taxon>Actinomycetota</taxon>
        <taxon>Actinomycetes</taxon>
        <taxon>Pseudonocardiales</taxon>
        <taxon>Pseudonocardiaceae</taxon>
        <taxon>Herbihabitans</taxon>
    </lineage>
</organism>
<dbReference type="EC" id="2.5.1.15" evidence="4"/>
<dbReference type="FunFam" id="3.20.20.20:FF:000008">
    <property type="entry name" value="Dihydropteroate synthase"/>
    <property type="match status" value="1"/>
</dbReference>
<evidence type="ECO:0000259" key="5">
    <source>
        <dbReference type="PROSITE" id="PS50972"/>
    </source>
</evidence>
<comment type="function">
    <text evidence="3">Has very low affinity for the DHPS substrate 6-hydroxymethyl-7,8-dihydropterin-pyrophosphate, but can bind the inhibitor dapsone. Seems to lack dihydropteroate synthase activity, and does probably not function in folate metabolism.</text>
</comment>
<evidence type="ECO:0000256" key="2">
    <source>
        <dbReference type="ARBA" id="ARBA00011738"/>
    </source>
</evidence>
<comment type="caution">
    <text evidence="6">The sequence shown here is derived from an EMBL/GenBank/DDBJ whole genome shotgun (WGS) entry which is preliminary data.</text>
</comment>
<gene>
    <name evidence="6" type="ORF">EV193_10334</name>
</gene>
<dbReference type="Pfam" id="PF00809">
    <property type="entry name" value="Pterin_bind"/>
    <property type="match status" value="1"/>
</dbReference>
<dbReference type="EMBL" id="SGWQ01000003">
    <property type="protein sequence ID" value="RZS40723.1"/>
    <property type="molecule type" value="Genomic_DNA"/>
</dbReference>
<dbReference type="InterPro" id="IPR006390">
    <property type="entry name" value="DHP_synth_dom"/>
</dbReference>
<keyword evidence="4" id="KW-0479">Metal-binding</keyword>
<dbReference type="InterPro" id="IPR000489">
    <property type="entry name" value="Pterin-binding_dom"/>
</dbReference>
<dbReference type="AlphaFoldDB" id="A0A4V2ETD8"/>
<comment type="subunit">
    <text evidence="2">Homodimer.</text>
</comment>
<comment type="function">
    <text evidence="4">Catalyzes the condensation of para-aminobenzoate (pABA) with 6-hydroxymethyl-7,8-dihydropterin diphosphate (DHPt-PP) to form 7,8-dihydropteroate (H2Pte), the immediate precursor of folate derivatives.</text>
</comment>
<keyword evidence="4" id="KW-0808">Transferase</keyword>
<dbReference type="Proteomes" id="UP000294257">
    <property type="component" value="Unassembled WGS sequence"/>
</dbReference>
<sequence length="302" mass="32620">MWKGECMTQLNPPVELVFRGRRVLRDRPFVMAIVNRTTDSFYDQGATFGEQAAQEAIRKAVADGADVVDLGGVRAEAGPEVSGAEEVARITPIVRWARETFPDLLISVDTWRSEVGAAACQAGADIVNDSWAAADPELMDAAAQYGAGYICTHTGGQEPRSIPRRPQYDDVVETVIAETTKLAELAVGKGVPSEGILIDPTLGILYGKDTAYNVEILRHVPRLVATGWPVLIALSNKDFLGEILDAELRDRVPGTLAATALAAADGAAMFRAHEVYATKQVLELTATIKGTRPPARTYQWTE</sequence>
<dbReference type="GO" id="GO:0046656">
    <property type="term" value="P:folic acid biosynthetic process"/>
    <property type="evidence" value="ECO:0007669"/>
    <property type="project" value="UniProtKB-KW"/>
</dbReference>
<dbReference type="Gene3D" id="3.20.20.20">
    <property type="entry name" value="Dihydropteroate synthase-like"/>
    <property type="match status" value="1"/>
</dbReference>
<dbReference type="GO" id="GO:0004156">
    <property type="term" value="F:dihydropteroate synthase activity"/>
    <property type="evidence" value="ECO:0007669"/>
    <property type="project" value="UniProtKB-EC"/>
</dbReference>
<reference evidence="6 7" key="1">
    <citation type="submission" date="2019-02" db="EMBL/GenBank/DDBJ databases">
        <title>Genomic Encyclopedia of Type Strains, Phase IV (KMG-IV): sequencing the most valuable type-strain genomes for metagenomic binning, comparative biology and taxonomic classification.</title>
        <authorList>
            <person name="Goeker M."/>
        </authorList>
    </citation>
    <scope>NUCLEOTIDE SEQUENCE [LARGE SCALE GENOMIC DNA]</scope>
    <source>
        <strain evidence="6 7">DSM 101727</strain>
    </source>
</reference>
<keyword evidence="7" id="KW-1185">Reference proteome</keyword>
<comment type="pathway">
    <text evidence="4">Cofactor biosynthesis; tetrahydrofolate biosynthesis; 7,8-dihydrofolate from 2-amino-4-hydroxy-6-hydroxymethyl-7,8-dihydropteridine diphosphate and 4-aminobenzoate: step 1/2.</text>
</comment>
<dbReference type="PANTHER" id="PTHR20941">
    <property type="entry name" value="FOLATE SYNTHESIS PROTEINS"/>
    <property type="match status" value="1"/>
</dbReference>
<evidence type="ECO:0000256" key="3">
    <source>
        <dbReference type="ARBA" id="ARBA00058850"/>
    </source>
</evidence>
<dbReference type="GO" id="GO:0005829">
    <property type="term" value="C:cytosol"/>
    <property type="evidence" value="ECO:0007669"/>
    <property type="project" value="TreeGrafter"/>
</dbReference>
<dbReference type="NCBIfam" id="TIGR01496">
    <property type="entry name" value="DHPS"/>
    <property type="match status" value="1"/>
</dbReference>
<evidence type="ECO:0000256" key="1">
    <source>
        <dbReference type="ARBA" id="ARBA00009503"/>
    </source>
</evidence>